<dbReference type="InterPro" id="IPR011074">
    <property type="entry name" value="CRAL/TRIO_N_dom"/>
</dbReference>
<dbReference type="CDD" id="cd00170">
    <property type="entry name" value="SEC14"/>
    <property type="match status" value="1"/>
</dbReference>
<dbReference type="GeneID" id="54420285"/>
<dbReference type="SUPFAM" id="SSF52087">
    <property type="entry name" value="CRAL/TRIO domain"/>
    <property type="match status" value="1"/>
</dbReference>
<evidence type="ECO:0000313" key="5">
    <source>
        <dbReference type="RefSeq" id="XP_033532821.1"/>
    </source>
</evidence>
<dbReference type="PANTHER" id="PTHR45657">
    <property type="entry name" value="CRAL-TRIO DOMAIN-CONTAINING PROTEIN YKL091C-RELATED"/>
    <property type="match status" value="1"/>
</dbReference>
<reference evidence="5" key="2">
    <citation type="submission" date="2020-04" db="EMBL/GenBank/DDBJ databases">
        <authorList>
            <consortium name="NCBI Genome Project"/>
        </authorList>
    </citation>
    <scope>NUCLEOTIDE SEQUENCE</scope>
    <source>
        <strain evidence="5">CBS 781.70</strain>
    </source>
</reference>
<dbReference type="AlphaFoldDB" id="A0A6G1FZU3"/>
<sequence length="585" mass="64564">MAESSSSLSRVDSFQYPAAHLGHLTDSQQMSLDEFKSICEKAGYYKPSTGAPYSYASHDDETMLRYLRARKFVPSEAVKQFKDTEDWRKANHLKDLYDTIDTQEYEQTRRLYPQWTGRRDKRGIPVYLFEVAHLDSKTVSEYEKSVTMSTTVPHNEAKVPTKMLRLFALYENLTRFIMPLCTSLEDRPHLETPISQSSNIVDISKVGLRTFWNLKNHMQDASQLATAHYPETLDRIFIIGAPVFFPTVWSWIKRWFDPITVSKIFILGPSEVKPTLEKFIDIANIPKKYGGELDFEFGMLPVLEPSIKEHLQWQSPHIQGGQKTFPIGPIIWREAPGDHMEAIAVGSEGRKRREQVVARVKADFKGMHGVSRLNTEIDWSQEPAIPSTGTNTQPTEDGDLYYGSDLAPERANTPAEVDGGGAATAAAVEADTQQNGEAAESGADADATRTGTSVTKQGQQTGTHAEGQLAEGTPQNVSHDVGGDKAAVMEPKTVGQAPKTVPVPDPVEETPGVVGKAKAAAGAVGGAIENTVGALEEKVGLTGKEEKKEEVLAERPKDPRVNELENGKVEEFIRSRNASETPKAP</sequence>
<name>A0A6G1FZU3_9PEZI</name>
<dbReference type="Proteomes" id="UP000504638">
    <property type="component" value="Unplaced"/>
</dbReference>
<dbReference type="Pfam" id="PF00650">
    <property type="entry name" value="CRAL_TRIO"/>
    <property type="match status" value="1"/>
</dbReference>
<feature type="region of interest" description="Disordered" evidence="1">
    <location>
        <begin position="374"/>
        <end position="482"/>
    </location>
</feature>
<dbReference type="Pfam" id="PF03765">
    <property type="entry name" value="CRAL_TRIO_N"/>
    <property type="match status" value="1"/>
</dbReference>
<evidence type="ECO:0000256" key="1">
    <source>
        <dbReference type="SAM" id="MobiDB-lite"/>
    </source>
</evidence>
<feature type="compositionally biased region" description="Low complexity" evidence="1">
    <location>
        <begin position="423"/>
        <end position="445"/>
    </location>
</feature>
<dbReference type="SUPFAM" id="SSF46938">
    <property type="entry name" value="CRAL/TRIO N-terminal domain"/>
    <property type="match status" value="1"/>
</dbReference>
<evidence type="ECO:0000313" key="4">
    <source>
        <dbReference type="Proteomes" id="UP000504638"/>
    </source>
</evidence>
<dbReference type="PANTHER" id="PTHR45657:SF3">
    <property type="entry name" value="TRANSPORTER, PUTATIVE (AFU_ORTHOLOGUE AFUA_5G09260)-RELATED"/>
    <property type="match status" value="1"/>
</dbReference>
<dbReference type="Gene3D" id="3.40.525.10">
    <property type="entry name" value="CRAL-TRIO lipid binding domain"/>
    <property type="match status" value="1"/>
</dbReference>
<feature type="region of interest" description="Disordered" evidence="1">
    <location>
        <begin position="544"/>
        <end position="585"/>
    </location>
</feature>
<reference evidence="3 5" key="1">
    <citation type="submission" date="2020-01" db="EMBL/GenBank/DDBJ databases">
        <authorList>
            <consortium name="DOE Joint Genome Institute"/>
            <person name="Haridas S."/>
            <person name="Albert R."/>
            <person name="Binder M."/>
            <person name="Bloem J."/>
            <person name="Labutti K."/>
            <person name="Salamov A."/>
            <person name="Andreopoulos B."/>
            <person name="Baker S.E."/>
            <person name="Barry K."/>
            <person name="Bills G."/>
            <person name="Bluhm B.H."/>
            <person name="Cannon C."/>
            <person name="Castanera R."/>
            <person name="Culley D.E."/>
            <person name="Daum C."/>
            <person name="Ezra D."/>
            <person name="Gonzalez J.B."/>
            <person name="Henrissat B."/>
            <person name="Kuo A."/>
            <person name="Liang C."/>
            <person name="Lipzen A."/>
            <person name="Lutzoni F."/>
            <person name="Magnuson J."/>
            <person name="Mondo S."/>
            <person name="Nolan M."/>
            <person name="Ohm R."/>
            <person name="Pangilinan J."/>
            <person name="Park H.-J."/>
            <person name="Ramirez L."/>
            <person name="Alfaro M."/>
            <person name="Sun H."/>
            <person name="Tritt A."/>
            <person name="Yoshinaga Y."/>
            <person name="Zwiers L.-H."/>
            <person name="Turgeon B.G."/>
            <person name="Goodwin S.B."/>
            <person name="Spatafora J.W."/>
            <person name="Crous P.W."/>
            <person name="Grigoriev I.V."/>
        </authorList>
    </citation>
    <scope>NUCLEOTIDE SEQUENCE</scope>
    <source>
        <strain evidence="3 5">CBS 781.70</strain>
    </source>
</reference>
<dbReference type="SMART" id="SM00516">
    <property type="entry name" value="SEC14"/>
    <property type="match status" value="1"/>
</dbReference>
<dbReference type="EMBL" id="ML975162">
    <property type="protein sequence ID" value="KAF1811190.1"/>
    <property type="molecule type" value="Genomic_DNA"/>
</dbReference>
<proteinExistence type="predicted"/>
<feature type="compositionally biased region" description="Polar residues" evidence="1">
    <location>
        <begin position="576"/>
        <end position="585"/>
    </location>
</feature>
<feature type="domain" description="CRAL-TRIO" evidence="2">
    <location>
        <begin position="104"/>
        <end position="297"/>
    </location>
</feature>
<dbReference type="Gene3D" id="1.10.8.20">
    <property type="entry name" value="N-terminal domain of phosphatidylinositol transfer protein sec14p"/>
    <property type="match status" value="1"/>
</dbReference>
<accession>A0A6G1FZU3</accession>
<evidence type="ECO:0000259" key="2">
    <source>
        <dbReference type="PROSITE" id="PS50191"/>
    </source>
</evidence>
<protein>
    <submittedName>
        <fullName evidence="3 5">CRAL/TRIO domain-containing protein</fullName>
    </submittedName>
</protein>
<keyword evidence="4" id="KW-1185">Reference proteome</keyword>
<dbReference type="InterPro" id="IPR001251">
    <property type="entry name" value="CRAL-TRIO_dom"/>
</dbReference>
<evidence type="ECO:0000313" key="3">
    <source>
        <dbReference type="EMBL" id="KAF1811190.1"/>
    </source>
</evidence>
<feature type="compositionally biased region" description="Basic and acidic residues" evidence="1">
    <location>
        <begin position="544"/>
        <end position="574"/>
    </location>
</feature>
<gene>
    <name evidence="3 5" type="ORF">P152DRAFT_459598</name>
</gene>
<dbReference type="InterPro" id="IPR051026">
    <property type="entry name" value="PI/PC_transfer"/>
</dbReference>
<dbReference type="RefSeq" id="XP_033532821.1">
    <property type="nucleotide sequence ID" value="XM_033679715.1"/>
</dbReference>
<dbReference type="InterPro" id="IPR036865">
    <property type="entry name" value="CRAL-TRIO_dom_sf"/>
</dbReference>
<reference evidence="5" key="3">
    <citation type="submission" date="2025-04" db="UniProtKB">
        <authorList>
            <consortium name="RefSeq"/>
        </authorList>
    </citation>
    <scope>IDENTIFICATION</scope>
    <source>
        <strain evidence="5">CBS 781.70</strain>
    </source>
</reference>
<dbReference type="InterPro" id="IPR036273">
    <property type="entry name" value="CRAL/TRIO_N_dom_sf"/>
</dbReference>
<feature type="compositionally biased region" description="Polar residues" evidence="1">
    <location>
        <begin position="449"/>
        <end position="463"/>
    </location>
</feature>
<dbReference type="OrthoDB" id="30289at2759"/>
<dbReference type="PROSITE" id="PS50191">
    <property type="entry name" value="CRAL_TRIO"/>
    <property type="match status" value="1"/>
</dbReference>
<organism evidence="3">
    <name type="scientific">Eremomyces bilateralis CBS 781.70</name>
    <dbReference type="NCBI Taxonomy" id="1392243"/>
    <lineage>
        <taxon>Eukaryota</taxon>
        <taxon>Fungi</taxon>
        <taxon>Dikarya</taxon>
        <taxon>Ascomycota</taxon>
        <taxon>Pezizomycotina</taxon>
        <taxon>Dothideomycetes</taxon>
        <taxon>Dothideomycetes incertae sedis</taxon>
        <taxon>Eremomycetales</taxon>
        <taxon>Eremomycetaceae</taxon>
        <taxon>Eremomyces</taxon>
    </lineage>
</organism>
<dbReference type="SMART" id="SM01100">
    <property type="entry name" value="CRAL_TRIO_N"/>
    <property type="match status" value="1"/>
</dbReference>